<dbReference type="AlphaFoldDB" id="E9HVQ9"/>
<proteinExistence type="predicted"/>
<evidence type="ECO:0000256" key="1">
    <source>
        <dbReference type="SAM" id="MobiDB-lite"/>
    </source>
</evidence>
<keyword evidence="3" id="KW-1185">Reference proteome</keyword>
<feature type="compositionally biased region" description="Polar residues" evidence="1">
    <location>
        <begin position="1"/>
        <end position="23"/>
    </location>
</feature>
<evidence type="ECO:0000313" key="2">
    <source>
        <dbReference type="EMBL" id="EFX64171.1"/>
    </source>
</evidence>
<evidence type="ECO:0000313" key="3">
    <source>
        <dbReference type="Proteomes" id="UP000000305"/>
    </source>
</evidence>
<feature type="region of interest" description="Disordered" evidence="1">
    <location>
        <begin position="1"/>
        <end position="46"/>
    </location>
</feature>
<name>E9HVQ9_DAPPU</name>
<sequence length="189" mass="21554">MDQQSSVRLIVNDTQGATRQTPQPRRGRGDEPTLPNPGGRGPNRTPTHLFHRINRVHGINRLATTIGVRDGTRSRRIRKNKPSAGTQRREVLCVDYKNQYTVHARPGFPEGSRIQNRIPRCHHPVATDSRGPPSLIDSATTEWPSENTAGTTKAGFYQQKKKKDKKDYALSFCKYLFDHWVFTLFTRYS</sequence>
<organism evidence="2 3">
    <name type="scientific">Daphnia pulex</name>
    <name type="common">Water flea</name>
    <dbReference type="NCBI Taxonomy" id="6669"/>
    <lineage>
        <taxon>Eukaryota</taxon>
        <taxon>Metazoa</taxon>
        <taxon>Ecdysozoa</taxon>
        <taxon>Arthropoda</taxon>
        <taxon>Crustacea</taxon>
        <taxon>Branchiopoda</taxon>
        <taxon>Diplostraca</taxon>
        <taxon>Cladocera</taxon>
        <taxon>Anomopoda</taxon>
        <taxon>Daphniidae</taxon>
        <taxon>Daphnia</taxon>
    </lineage>
</organism>
<accession>E9HVQ9</accession>
<dbReference type="HOGENOM" id="CLU_1435779_0_0_1"/>
<protein>
    <submittedName>
        <fullName evidence="2">Uncharacterized protein</fullName>
    </submittedName>
</protein>
<dbReference type="EMBL" id="GL732867">
    <property type="protein sequence ID" value="EFX64171.1"/>
    <property type="molecule type" value="Genomic_DNA"/>
</dbReference>
<dbReference type="InParanoid" id="E9HVQ9"/>
<gene>
    <name evidence="2" type="ORF">DAPPUDRAFT_118478</name>
</gene>
<dbReference type="KEGG" id="dpx:DAPPUDRAFT_118478"/>
<reference evidence="2 3" key="1">
    <citation type="journal article" date="2011" name="Science">
        <title>The ecoresponsive genome of Daphnia pulex.</title>
        <authorList>
            <person name="Colbourne J.K."/>
            <person name="Pfrender M.E."/>
            <person name="Gilbert D."/>
            <person name="Thomas W.K."/>
            <person name="Tucker A."/>
            <person name="Oakley T.H."/>
            <person name="Tokishita S."/>
            <person name="Aerts A."/>
            <person name="Arnold G.J."/>
            <person name="Basu M.K."/>
            <person name="Bauer D.J."/>
            <person name="Caceres C.E."/>
            <person name="Carmel L."/>
            <person name="Casola C."/>
            <person name="Choi J.H."/>
            <person name="Detter J.C."/>
            <person name="Dong Q."/>
            <person name="Dusheyko S."/>
            <person name="Eads B.D."/>
            <person name="Frohlich T."/>
            <person name="Geiler-Samerotte K.A."/>
            <person name="Gerlach D."/>
            <person name="Hatcher P."/>
            <person name="Jogdeo S."/>
            <person name="Krijgsveld J."/>
            <person name="Kriventseva E.V."/>
            <person name="Kultz D."/>
            <person name="Laforsch C."/>
            <person name="Lindquist E."/>
            <person name="Lopez J."/>
            <person name="Manak J.R."/>
            <person name="Muller J."/>
            <person name="Pangilinan J."/>
            <person name="Patwardhan R.P."/>
            <person name="Pitluck S."/>
            <person name="Pritham E.J."/>
            <person name="Rechtsteiner A."/>
            <person name="Rho M."/>
            <person name="Rogozin I.B."/>
            <person name="Sakarya O."/>
            <person name="Salamov A."/>
            <person name="Schaack S."/>
            <person name="Shapiro H."/>
            <person name="Shiga Y."/>
            <person name="Skalitzky C."/>
            <person name="Smith Z."/>
            <person name="Souvorov A."/>
            <person name="Sung W."/>
            <person name="Tang Z."/>
            <person name="Tsuchiya D."/>
            <person name="Tu H."/>
            <person name="Vos H."/>
            <person name="Wang M."/>
            <person name="Wolf Y.I."/>
            <person name="Yamagata H."/>
            <person name="Yamada T."/>
            <person name="Ye Y."/>
            <person name="Shaw J.R."/>
            <person name="Andrews J."/>
            <person name="Crease T.J."/>
            <person name="Tang H."/>
            <person name="Lucas S.M."/>
            <person name="Robertson H.M."/>
            <person name="Bork P."/>
            <person name="Koonin E.V."/>
            <person name="Zdobnov E.M."/>
            <person name="Grigoriev I.V."/>
            <person name="Lynch M."/>
            <person name="Boore J.L."/>
        </authorList>
    </citation>
    <scope>NUCLEOTIDE SEQUENCE [LARGE SCALE GENOMIC DNA]</scope>
</reference>
<dbReference type="Proteomes" id="UP000000305">
    <property type="component" value="Unassembled WGS sequence"/>
</dbReference>
<feature type="compositionally biased region" description="Low complexity" evidence="1">
    <location>
        <begin position="32"/>
        <end position="46"/>
    </location>
</feature>